<gene>
    <name evidence="2" type="ORF">AVDCRST_MAG59-362</name>
</gene>
<sequence length="111" mass="12196">ELVRCAPPSRVRRHRSPWSPRAACLGRARSRRLGGHASPSSLASRGSWARTWRTFARAVSSVAGSWSKGHLLRPLGRWAGADETSRHTERRCRNDADTAARGTPVTLGQTL</sequence>
<feature type="region of interest" description="Disordered" evidence="1">
    <location>
        <begin position="78"/>
        <end position="111"/>
    </location>
</feature>
<reference evidence="2" key="1">
    <citation type="submission" date="2020-02" db="EMBL/GenBank/DDBJ databases">
        <authorList>
            <person name="Meier V. D."/>
        </authorList>
    </citation>
    <scope>NUCLEOTIDE SEQUENCE</scope>
    <source>
        <strain evidence="2">AVDCRST_MAG59</strain>
    </source>
</reference>
<dbReference type="AlphaFoldDB" id="A0A6J4U062"/>
<feature type="non-terminal residue" evidence="2">
    <location>
        <position position="1"/>
    </location>
</feature>
<accession>A0A6J4U062</accession>
<feature type="region of interest" description="Disordered" evidence="1">
    <location>
        <begin position="28"/>
        <end position="47"/>
    </location>
</feature>
<evidence type="ECO:0000313" key="2">
    <source>
        <dbReference type="EMBL" id="CAA9536425.1"/>
    </source>
</evidence>
<feature type="non-terminal residue" evidence="2">
    <location>
        <position position="111"/>
    </location>
</feature>
<protein>
    <submittedName>
        <fullName evidence="2">Uncharacterized protein</fullName>
    </submittedName>
</protein>
<feature type="compositionally biased region" description="Basic and acidic residues" evidence="1">
    <location>
        <begin position="83"/>
        <end position="98"/>
    </location>
</feature>
<dbReference type="EMBL" id="CADCWF010000015">
    <property type="protein sequence ID" value="CAA9536425.1"/>
    <property type="molecule type" value="Genomic_DNA"/>
</dbReference>
<organism evidence="2">
    <name type="scientific">uncultured Thermomicrobiales bacterium</name>
    <dbReference type="NCBI Taxonomy" id="1645740"/>
    <lineage>
        <taxon>Bacteria</taxon>
        <taxon>Pseudomonadati</taxon>
        <taxon>Thermomicrobiota</taxon>
        <taxon>Thermomicrobia</taxon>
        <taxon>Thermomicrobiales</taxon>
        <taxon>environmental samples</taxon>
    </lineage>
</organism>
<name>A0A6J4U062_9BACT</name>
<proteinExistence type="predicted"/>
<evidence type="ECO:0000256" key="1">
    <source>
        <dbReference type="SAM" id="MobiDB-lite"/>
    </source>
</evidence>